<dbReference type="InterPro" id="IPR036188">
    <property type="entry name" value="FAD/NAD-bd_sf"/>
</dbReference>
<comment type="cofactor">
    <cofactor evidence="1">
        <name>FAD</name>
        <dbReference type="ChEBI" id="CHEBI:57692"/>
    </cofactor>
</comment>
<sequence length="464" mass="50811">MSSHAHGTVKQEAPHFIVVGAGPVGLQAALLLAKAGYRVTVYDKVDDSHVTDGTSKLNSWEDSYPIEAQVTNILLAEAVKQSDCIQILWQHALTAIDFRLKVLKFDNLRTNKQVVVDASASRVLAADGVRSVARREMERAFGPAAGTKNRGGNDDDDDQALRSEFGFVKDKFFLSKVTPWAVRFRVLFSSHDVKNTSEFKLDPSVHYIFSGIYTAIINSGDESGTNRWSIAFFGRRTFGGALVAVNTLRAGEWLCLLGDAAHSAIPPTGEGINGGLEDCKVLHECLKAANGGVPGGSVPNDLFERFDRARLSDVLALHEIASYLNDNFYSNGAEKAARVMAKIFASIRRKLGVGPPLYEELTFGQMSNPPVPYSQVVSVFRNNLLGLCLFRLLVRPFSGVASICRPSALSSDSRTRHRRPVSSCTITRTFLPSAHSPLIIMLWRRPNTSGVQTENGSSMPRRQD</sequence>
<keyword evidence="10" id="KW-1185">Reference proteome</keyword>
<dbReference type="GO" id="GO:0070189">
    <property type="term" value="P:kynurenine metabolic process"/>
    <property type="evidence" value="ECO:0007669"/>
    <property type="project" value="TreeGrafter"/>
</dbReference>
<reference evidence="10" key="1">
    <citation type="journal article" date="2019" name="Nat. Commun.">
        <title>Expansion of phycobilisome linker gene families in mesophilic red algae.</title>
        <authorList>
            <person name="Lee J."/>
            <person name="Kim D."/>
            <person name="Bhattacharya D."/>
            <person name="Yoon H.S."/>
        </authorList>
    </citation>
    <scope>NUCLEOTIDE SEQUENCE [LARGE SCALE GENOMIC DNA]</scope>
    <source>
        <strain evidence="10">CCMP 1328</strain>
    </source>
</reference>
<evidence type="ECO:0000256" key="6">
    <source>
        <dbReference type="ARBA" id="ARBA00023033"/>
    </source>
</evidence>
<dbReference type="OMA" id="CCARRCT"/>
<name>A0A5J4YUM3_PORPP</name>
<evidence type="ECO:0000256" key="4">
    <source>
        <dbReference type="ARBA" id="ARBA00022857"/>
    </source>
</evidence>
<evidence type="ECO:0000259" key="7">
    <source>
        <dbReference type="Pfam" id="PF01266"/>
    </source>
</evidence>
<dbReference type="Pfam" id="PF01494">
    <property type="entry name" value="FAD_binding_3"/>
    <property type="match status" value="1"/>
</dbReference>
<evidence type="ECO:0000256" key="2">
    <source>
        <dbReference type="ARBA" id="ARBA00022630"/>
    </source>
</evidence>
<dbReference type="GO" id="GO:0004502">
    <property type="term" value="F:kynurenine 3-monooxygenase activity"/>
    <property type="evidence" value="ECO:0007669"/>
    <property type="project" value="TreeGrafter"/>
</dbReference>
<evidence type="ECO:0000256" key="1">
    <source>
        <dbReference type="ARBA" id="ARBA00001974"/>
    </source>
</evidence>
<dbReference type="InterPro" id="IPR002938">
    <property type="entry name" value="FAD-bd"/>
</dbReference>
<dbReference type="SUPFAM" id="SSF51905">
    <property type="entry name" value="FAD/NAD(P)-binding domain"/>
    <property type="match status" value="1"/>
</dbReference>
<proteinExistence type="predicted"/>
<evidence type="ECO:0000259" key="8">
    <source>
        <dbReference type="Pfam" id="PF01494"/>
    </source>
</evidence>
<dbReference type="Pfam" id="PF01266">
    <property type="entry name" value="DAO"/>
    <property type="match status" value="1"/>
</dbReference>
<dbReference type="Proteomes" id="UP000324585">
    <property type="component" value="Unassembled WGS sequence"/>
</dbReference>
<dbReference type="EMBL" id="VRMN01000004">
    <property type="protein sequence ID" value="KAA8495199.1"/>
    <property type="molecule type" value="Genomic_DNA"/>
</dbReference>
<dbReference type="Gene3D" id="3.50.50.60">
    <property type="entry name" value="FAD/NAD(P)-binding domain"/>
    <property type="match status" value="3"/>
</dbReference>
<dbReference type="PANTHER" id="PTHR46028:SF2">
    <property type="entry name" value="KYNURENINE 3-MONOOXYGENASE"/>
    <property type="match status" value="1"/>
</dbReference>
<keyword evidence="5" id="KW-0560">Oxidoreductase</keyword>
<dbReference type="AlphaFoldDB" id="A0A5J4YUM3"/>
<evidence type="ECO:0000313" key="10">
    <source>
        <dbReference type="Proteomes" id="UP000324585"/>
    </source>
</evidence>
<dbReference type="PRINTS" id="PR00420">
    <property type="entry name" value="RNGMNOXGNASE"/>
</dbReference>
<evidence type="ECO:0000256" key="5">
    <source>
        <dbReference type="ARBA" id="ARBA00023002"/>
    </source>
</evidence>
<keyword evidence="4" id="KW-0521">NADP</keyword>
<evidence type="ECO:0000256" key="3">
    <source>
        <dbReference type="ARBA" id="ARBA00022827"/>
    </source>
</evidence>
<feature type="domain" description="FAD dependent oxidoreductase" evidence="7">
    <location>
        <begin position="16"/>
        <end position="59"/>
    </location>
</feature>
<dbReference type="PANTHER" id="PTHR46028">
    <property type="entry name" value="KYNURENINE 3-MONOOXYGENASE"/>
    <property type="match status" value="1"/>
</dbReference>
<dbReference type="InterPro" id="IPR006076">
    <property type="entry name" value="FAD-dep_OxRdtase"/>
</dbReference>
<keyword evidence="2" id="KW-0285">Flavoprotein</keyword>
<gene>
    <name evidence="9" type="ORF">FVE85_3440</name>
</gene>
<dbReference type="OrthoDB" id="655030at2759"/>
<evidence type="ECO:0000313" key="9">
    <source>
        <dbReference type="EMBL" id="KAA8495199.1"/>
    </source>
</evidence>
<organism evidence="9 10">
    <name type="scientific">Porphyridium purpureum</name>
    <name type="common">Red alga</name>
    <name type="synonym">Porphyridium cruentum</name>
    <dbReference type="NCBI Taxonomy" id="35688"/>
    <lineage>
        <taxon>Eukaryota</taxon>
        <taxon>Rhodophyta</taxon>
        <taxon>Bangiophyceae</taxon>
        <taxon>Porphyridiales</taxon>
        <taxon>Porphyridiaceae</taxon>
        <taxon>Porphyridium</taxon>
    </lineage>
</organism>
<dbReference type="GO" id="GO:0071949">
    <property type="term" value="F:FAD binding"/>
    <property type="evidence" value="ECO:0007669"/>
    <property type="project" value="InterPro"/>
</dbReference>
<comment type="caution">
    <text evidence="9">The sequence shown here is derived from an EMBL/GenBank/DDBJ whole genome shotgun (WGS) entry which is preliminary data.</text>
</comment>
<keyword evidence="6 9" id="KW-0503">Monooxygenase</keyword>
<feature type="domain" description="FAD-binding" evidence="8">
    <location>
        <begin position="228"/>
        <end position="289"/>
    </location>
</feature>
<protein>
    <submittedName>
        <fullName evidence="9">Kynurenine 3-monooxygenase</fullName>
    </submittedName>
</protein>
<accession>A0A5J4YUM3</accession>
<keyword evidence="3" id="KW-0274">FAD</keyword>